<dbReference type="Proteomes" id="UP001447516">
    <property type="component" value="Unassembled WGS sequence"/>
</dbReference>
<dbReference type="EMBL" id="JBDJAW010000006">
    <property type="protein sequence ID" value="MEN3535410.1"/>
    <property type="molecule type" value="Genomic_DNA"/>
</dbReference>
<accession>A0ABV0ANR6</accession>
<gene>
    <name evidence="2" type="ORF">AAH991_09900</name>
</gene>
<evidence type="ECO:0008006" key="4">
    <source>
        <dbReference type="Google" id="ProtNLM"/>
    </source>
</evidence>
<feature type="region of interest" description="Disordered" evidence="1">
    <location>
        <begin position="435"/>
        <end position="480"/>
    </location>
</feature>
<keyword evidence="3" id="KW-1185">Reference proteome</keyword>
<proteinExistence type="predicted"/>
<feature type="compositionally biased region" description="Gly residues" evidence="1">
    <location>
        <begin position="244"/>
        <end position="343"/>
    </location>
</feature>
<evidence type="ECO:0000313" key="2">
    <source>
        <dbReference type="EMBL" id="MEN3535410.1"/>
    </source>
</evidence>
<evidence type="ECO:0000256" key="1">
    <source>
        <dbReference type="SAM" id="MobiDB-lite"/>
    </source>
</evidence>
<feature type="compositionally biased region" description="Gly residues" evidence="1">
    <location>
        <begin position="138"/>
        <end position="148"/>
    </location>
</feature>
<feature type="region of interest" description="Disordered" evidence="1">
    <location>
        <begin position="131"/>
        <end position="182"/>
    </location>
</feature>
<feature type="compositionally biased region" description="Polar residues" evidence="1">
    <location>
        <begin position="470"/>
        <end position="480"/>
    </location>
</feature>
<evidence type="ECO:0000313" key="3">
    <source>
        <dbReference type="Proteomes" id="UP001447516"/>
    </source>
</evidence>
<comment type="caution">
    <text evidence="2">The sequence shown here is derived from an EMBL/GenBank/DDBJ whole genome shotgun (WGS) entry which is preliminary data.</text>
</comment>
<sequence length="480" mass="45515">MGAEAGWEPIKVYASLDGLDPENLSREQIKQKLDAASPDAVRRAGRAFIDAADLVGGKVGGNGPSETGIQAALSRTAKELASVWRGPAAEQVQSALRALYATAGALGDAMTASGAAMSWYADVVSDAKTNFPAAPGGSDQGAGGGTGGTPSPTPSPSASPSASPRSFPTPSPSPGPSPYLTGDEAARAHFRKLNQQIQEANNAFAEGLAFELPAVEPLHIDLTDSPRIRVGGTGAPTTTSDGVWHGGSHGDGTTGSGSTGSGSGGSGSGAGSGGGGHSGGGSGGTDGSGSGGTGSGGTGSGGGGADGSGGTGDPGTGGLPGAGGAPGAGQPGTGQPGGSGDGSGTAPAVIGGGSTDLATTHPLPGATAPAGTTPNGLTGYPDPRIPVPTAGPTGTLPPGGVIGVYGGARTGYGAGVAGEAGGLLGGYRTGQGGPGSSFLPYAPAAGGAGTGNQDEREREIYDPEPDVWRVTSTTSPDRIG</sequence>
<protein>
    <recommendedName>
        <fullName evidence="4">PPE domain-containing protein</fullName>
    </recommendedName>
</protein>
<dbReference type="RefSeq" id="WP_346225464.1">
    <property type="nucleotide sequence ID" value="NZ_JBDJAW010000006.1"/>
</dbReference>
<name>A0ABV0ANR6_9ACTN</name>
<reference evidence="2 3" key="1">
    <citation type="submission" date="2024-05" db="EMBL/GenBank/DDBJ databases">
        <title>Microbispora sp.ZYX-F-249.</title>
        <authorList>
            <person name="Xie H."/>
        </authorList>
    </citation>
    <scope>NUCLEOTIDE SEQUENCE [LARGE SCALE GENOMIC DNA]</scope>
    <source>
        <strain evidence="2 3">ZYX-F-249</strain>
    </source>
</reference>
<organism evidence="2 3">
    <name type="scientific">Microbispora maris</name>
    <dbReference type="NCBI Taxonomy" id="3144104"/>
    <lineage>
        <taxon>Bacteria</taxon>
        <taxon>Bacillati</taxon>
        <taxon>Actinomycetota</taxon>
        <taxon>Actinomycetes</taxon>
        <taxon>Streptosporangiales</taxon>
        <taxon>Streptosporangiaceae</taxon>
        <taxon>Microbispora</taxon>
    </lineage>
</organism>
<feature type="compositionally biased region" description="Low complexity" evidence="1">
    <location>
        <begin position="387"/>
        <end position="398"/>
    </location>
</feature>
<feature type="region of interest" description="Disordered" evidence="1">
    <location>
        <begin position="225"/>
        <end position="398"/>
    </location>
</feature>
<feature type="compositionally biased region" description="Pro residues" evidence="1">
    <location>
        <begin position="167"/>
        <end position="177"/>
    </location>
</feature>